<feature type="region of interest" description="Disordered" evidence="1">
    <location>
        <begin position="31"/>
        <end position="52"/>
    </location>
</feature>
<dbReference type="EMBL" id="CM007891">
    <property type="protein sequence ID" value="OTG34174.1"/>
    <property type="molecule type" value="Genomic_DNA"/>
</dbReference>
<dbReference type="Gramene" id="mRNA:HanXRQr2_Chr02g0066611">
    <property type="protein sequence ID" value="mRNA:HanXRQr2_Chr02g0066611"/>
    <property type="gene ID" value="HanXRQr2_Chr02g0066611"/>
</dbReference>
<protein>
    <submittedName>
        <fullName evidence="3">Uncharacterized protein</fullName>
    </submittedName>
</protein>
<evidence type="ECO:0000256" key="1">
    <source>
        <dbReference type="SAM" id="MobiDB-lite"/>
    </source>
</evidence>
<accession>A0A251VFI8</accession>
<dbReference type="InParanoid" id="A0A251VFI8"/>
<gene>
    <name evidence="3" type="ORF">HannXRQ_Chr02g0042841</name>
    <name evidence="2" type="ORF">HanXRQr2_Chr02g0066611</name>
</gene>
<organism evidence="3 4">
    <name type="scientific">Helianthus annuus</name>
    <name type="common">Common sunflower</name>
    <dbReference type="NCBI Taxonomy" id="4232"/>
    <lineage>
        <taxon>Eukaryota</taxon>
        <taxon>Viridiplantae</taxon>
        <taxon>Streptophyta</taxon>
        <taxon>Embryophyta</taxon>
        <taxon>Tracheophyta</taxon>
        <taxon>Spermatophyta</taxon>
        <taxon>Magnoliopsida</taxon>
        <taxon>eudicotyledons</taxon>
        <taxon>Gunneridae</taxon>
        <taxon>Pentapetalae</taxon>
        <taxon>asterids</taxon>
        <taxon>campanulids</taxon>
        <taxon>Asterales</taxon>
        <taxon>Asteraceae</taxon>
        <taxon>Asteroideae</taxon>
        <taxon>Heliantheae alliance</taxon>
        <taxon>Heliantheae</taxon>
        <taxon>Helianthus</taxon>
    </lineage>
</organism>
<sequence>MEAGSAGFIQEALRGILKCLGLEGGGGKAVTGGEEVVNNPPPSPSLDPTPYEPLPAAAADDTTTIVDVLSSTVDNTTMTIMDINNLRAQSNFTLVTIDEITDTGGGTTEEAHYVELLNSGQPNINLLATSLISSGGGGETH</sequence>
<keyword evidence="4" id="KW-1185">Reference proteome</keyword>
<reference evidence="3" key="2">
    <citation type="submission" date="2017-02" db="EMBL/GenBank/DDBJ databases">
        <title>Sunflower complete genome.</title>
        <authorList>
            <person name="Langlade N."/>
            <person name="Munos S."/>
        </authorList>
    </citation>
    <scope>NUCLEOTIDE SEQUENCE [LARGE SCALE GENOMIC DNA]</scope>
    <source>
        <tissue evidence="3">Leaves</tissue>
    </source>
</reference>
<evidence type="ECO:0000313" key="4">
    <source>
        <dbReference type="Proteomes" id="UP000215914"/>
    </source>
</evidence>
<feature type="compositionally biased region" description="Pro residues" evidence="1">
    <location>
        <begin position="39"/>
        <end position="52"/>
    </location>
</feature>
<dbReference type="AlphaFoldDB" id="A0A251VFI8"/>
<evidence type="ECO:0000313" key="2">
    <source>
        <dbReference type="EMBL" id="KAF5818549.1"/>
    </source>
</evidence>
<evidence type="ECO:0000313" key="3">
    <source>
        <dbReference type="EMBL" id="OTG34174.1"/>
    </source>
</evidence>
<dbReference type="EMBL" id="MNCJ02000317">
    <property type="protein sequence ID" value="KAF5818549.1"/>
    <property type="molecule type" value="Genomic_DNA"/>
</dbReference>
<dbReference type="Proteomes" id="UP000215914">
    <property type="component" value="Chromosome 2"/>
</dbReference>
<reference evidence="2" key="3">
    <citation type="submission" date="2020-06" db="EMBL/GenBank/DDBJ databases">
        <title>Helianthus annuus Genome sequencing and assembly Release 2.</title>
        <authorList>
            <person name="Gouzy J."/>
            <person name="Langlade N."/>
            <person name="Munos S."/>
        </authorList>
    </citation>
    <scope>NUCLEOTIDE SEQUENCE</scope>
    <source>
        <tissue evidence="2">Leaves</tissue>
    </source>
</reference>
<proteinExistence type="predicted"/>
<reference evidence="2 4" key="1">
    <citation type="journal article" date="2017" name="Nature">
        <title>The sunflower genome provides insights into oil metabolism, flowering and Asterid evolution.</title>
        <authorList>
            <person name="Badouin H."/>
            <person name="Gouzy J."/>
            <person name="Grassa C.J."/>
            <person name="Murat F."/>
            <person name="Staton S.E."/>
            <person name="Cottret L."/>
            <person name="Lelandais-Briere C."/>
            <person name="Owens G.L."/>
            <person name="Carrere S."/>
            <person name="Mayjonade B."/>
            <person name="Legrand L."/>
            <person name="Gill N."/>
            <person name="Kane N.C."/>
            <person name="Bowers J.E."/>
            <person name="Hubner S."/>
            <person name="Bellec A."/>
            <person name="Berard A."/>
            <person name="Berges H."/>
            <person name="Blanchet N."/>
            <person name="Boniface M.C."/>
            <person name="Brunel D."/>
            <person name="Catrice O."/>
            <person name="Chaidir N."/>
            <person name="Claudel C."/>
            <person name="Donnadieu C."/>
            <person name="Faraut T."/>
            <person name="Fievet G."/>
            <person name="Helmstetter N."/>
            <person name="King M."/>
            <person name="Knapp S.J."/>
            <person name="Lai Z."/>
            <person name="Le Paslier M.C."/>
            <person name="Lippi Y."/>
            <person name="Lorenzon L."/>
            <person name="Mandel J.R."/>
            <person name="Marage G."/>
            <person name="Marchand G."/>
            <person name="Marquand E."/>
            <person name="Bret-Mestries E."/>
            <person name="Morien E."/>
            <person name="Nambeesan S."/>
            <person name="Nguyen T."/>
            <person name="Pegot-Espagnet P."/>
            <person name="Pouilly N."/>
            <person name="Raftis F."/>
            <person name="Sallet E."/>
            <person name="Schiex T."/>
            <person name="Thomas J."/>
            <person name="Vandecasteele C."/>
            <person name="Vares D."/>
            <person name="Vear F."/>
            <person name="Vautrin S."/>
            <person name="Crespi M."/>
            <person name="Mangin B."/>
            <person name="Burke J.M."/>
            <person name="Salse J."/>
            <person name="Munos S."/>
            <person name="Vincourt P."/>
            <person name="Rieseberg L.H."/>
            <person name="Langlade N.B."/>
        </authorList>
    </citation>
    <scope>NUCLEOTIDE SEQUENCE [LARGE SCALE GENOMIC DNA]</scope>
    <source>
        <strain evidence="4">cv. SF193</strain>
        <tissue evidence="2">Leaves</tissue>
    </source>
</reference>
<name>A0A251VFI8_HELAN</name>